<dbReference type="GO" id="GO:0030288">
    <property type="term" value="C:outer membrane-bounded periplasmic space"/>
    <property type="evidence" value="ECO:0007669"/>
    <property type="project" value="TreeGrafter"/>
</dbReference>
<evidence type="ECO:0000259" key="5">
    <source>
        <dbReference type="Pfam" id="PF02872"/>
    </source>
</evidence>
<evidence type="ECO:0000256" key="1">
    <source>
        <dbReference type="ARBA" id="ARBA00006654"/>
    </source>
</evidence>
<dbReference type="PROSITE" id="PS00786">
    <property type="entry name" value="5_NUCLEOTIDASE_2"/>
    <property type="match status" value="1"/>
</dbReference>
<dbReference type="GO" id="GO:0009166">
    <property type="term" value="P:nucleotide catabolic process"/>
    <property type="evidence" value="ECO:0007669"/>
    <property type="project" value="InterPro"/>
</dbReference>
<evidence type="ECO:0000259" key="4">
    <source>
        <dbReference type="Pfam" id="PF00149"/>
    </source>
</evidence>
<evidence type="ECO:0000256" key="2">
    <source>
        <dbReference type="ARBA" id="ARBA00022729"/>
    </source>
</evidence>
<dbReference type="GO" id="GO:0008253">
    <property type="term" value="F:5'-nucleotidase activity"/>
    <property type="evidence" value="ECO:0007669"/>
    <property type="project" value="UniProtKB-EC"/>
</dbReference>
<keyword evidence="3" id="KW-0547">Nucleotide-binding</keyword>
<dbReference type="Gene3D" id="3.60.21.10">
    <property type="match status" value="1"/>
</dbReference>
<evidence type="ECO:0000313" key="7">
    <source>
        <dbReference type="Proteomes" id="UP000318542"/>
    </source>
</evidence>
<dbReference type="InterPro" id="IPR008334">
    <property type="entry name" value="5'-Nucleotdase_C"/>
</dbReference>
<dbReference type="PANTHER" id="PTHR11575:SF24">
    <property type="entry name" value="5'-NUCLEOTIDASE"/>
    <property type="match status" value="1"/>
</dbReference>
<dbReference type="AlphaFoldDB" id="A0A554WY76"/>
<dbReference type="InterPro" id="IPR029052">
    <property type="entry name" value="Metallo-depent_PP-like"/>
</dbReference>
<dbReference type="Pfam" id="PF00149">
    <property type="entry name" value="Metallophos"/>
    <property type="match status" value="1"/>
</dbReference>
<feature type="domain" description="Calcineurin-like phosphoesterase" evidence="4">
    <location>
        <begin position="44"/>
        <end position="271"/>
    </location>
</feature>
<dbReference type="GO" id="GO:0008768">
    <property type="term" value="F:UDP-sugar diphosphatase activity"/>
    <property type="evidence" value="ECO:0007669"/>
    <property type="project" value="TreeGrafter"/>
</dbReference>
<name>A0A554WY76_9BURK</name>
<dbReference type="GO" id="GO:0046872">
    <property type="term" value="F:metal ion binding"/>
    <property type="evidence" value="ECO:0007669"/>
    <property type="project" value="InterPro"/>
</dbReference>
<protein>
    <submittedName>
        <fullName evidence="6">NAD 5'-nucleotidase</fullName>
        <ecNumber evidence="6">3.1.3.5</ecNumber>
    </submittedName>
</protein>
<reference evidence="6 7" key="1">
    <citation type="submission" date="2019-07" db="EMBL/GenBank/DDBJ databases">
        <title>Tepidimonas thermarum AA-1 draft genome.</title>
        <authorList>
            <person name="Da Costa M.S."/>
            <person name="Froufe H.J.C."/>
            <person name="Egas C."/>
            <person name="Albuquerque L."/>
        </authorList>
    </citation>
    <scope>NUCLEOTIDE SEQUENCE [LARGE SCALE GENOMIC DNA]</scope>
    <source>
        <strain evidence="6 7">AA-1</strain>
    </source>
</reference>
<dbReference type="SUPFAM" id="SSF55816">
    <property type="entry name" value="5'-nucleotidase (syn. UDP-sugar hydrolase), C-terminal domain"/>
    <property type="match status" value="1"/>
</dbReference>
<keyword evidence="3 6" id="KW-0378">Hydrolase</keyword>
<dbReference type="RefSeq" id="WP_246099001.1">
    <property type="nucleotide sequence ID" value="NZ_VJOL01000045.1"/>
</dbReference>
<gene>
    <name evidence="6" type="ORF">Tther_02037</name>
</gene>
<dbReference type="EMBL" id="VJOL01000045">
    <property type="protein sequence ID" value="TSE28521.1"/>
    <property type="molecule type" value="Genomic_DNA"/>
</dbReference>
<accession>A0A554WY76</accession>
<dbReference type="Gene3D" id="3.90.780.10">
    <property type="entry name" value="5'-Nucleotidase, C-terminal domain"/>
    <property type="match status" value="1"/>
</dbReference>
<dbReference type="InterPro" id="IPR006146">
    <property type="entry name" value="5'-Nucleotdase_CS"/>
</dbReference>
<comment type="caution">
    <text evidence="6">The sequence shown here is derived from an EMBL/GenBank/DDBJ whole genome shotgun (WGS) entry which is preliminary data.</text>
</comment>
<dbReference type="InterPro" id="IPR036907">
    <property type="entry name" value="5'-Nucleotdase_C_sf"/>
</dbReference>
<keyword evidence="7" id="KW-1185">Reference proteome</keyword>
<evidence type="ECO:0000256" key="3">
    <source>
        <dbReference type="RuleBase" id="RU362119"/>
    </source>
</evidence>
<dbReference type="PRINTS" id="PR01607">
    <property type="entry name" value="APYRASEFAMLY"/>
</dbReference>
<feature type="domain" description="5'-Nucleotidase C-terminal" evidence="5">
    <location>
        <begin position="427"/>
        <end position="577"/>
    </location>
</feature>
<dbReference type="Pfam" id="PF02872">
    <property type="entry name" value="5_nucleotid_C"/>
    <property type="match status" value="1"/>
</dbReference>
<dbReference type="PANTHER" id="PTHR11575">
    <property type="entry name" value="5'-NUCLEOTIDASE-RELATED"/>
    <property type="match status" value="1"/>
</dbReference>
<dbReference type="InterPro" id="IPR006179">
    <property type="entry name" value="5_nucleotidase/apyrase"/>
</dbReference>
<feature type="signal peptide" evidence="3">
    <location>
        <begin position="1"/>
        <end position="28"/>
    </location>
</feature>
<proteinExistence type="inferred from homology"/>
<dbReference type="GO" id="GO:0000166">
    <property type="term" value="F:nucleotide binding"/>
    <property type="evidence" value="ECO:0007669"/>
    <property type="project" value="UniProtKB-KW"/>
</dbReference>
<dbReference type="EC" id="3.1.3.5" evidence="6"/>
<evidence type="ECO:0000313" key="6">
    <source>
        <dbReference type="EMBL" id="TSE28521.1"/>
    </source>
</evidence>
<dbReference type="InterPro" id="IPR004843">
    <property type="entry name" value="Calcineurin-like_PHP"/>
</dbReference>
<sequence length="630" mass="66327">MPASNAFAPQAHRLASLALACAVGLNLAACGGSDDPDFKPIELNIAHINDHHSNLEAIPNFQLKLDGVDTRVEIGGFARQTALFKEAASKPNLLKLHAGDAITGSLYYTFFKGEADAKMMNTICFDAVTLGNHEFDDGDASAAAFIDMLTKGGCPTPTAVISANIVPKVGTPLLPTADKPAFRPYTIKKVDGVDVAIVGVATDQKTKQSSRPLESTQFLEPVAATQKAIDEVRALGVRHVVLLSHLGYDKDKALAAQLTDVDVIIGGDSHTLLGDFKAQGVESAGAYPTVVKNKDGDTVCIGQAWEYAKAFGLMNVKFDDRGRVTACGGQASLVIGDNYLRLGSDGKTWAALADAERAALTARLAGQSAVKVVAPDAGATQVLDGYKGKVTEAKAQVIGSATQDLCLVRVPGDTKDNRAGGIASCEQANTLARGSDISQVVAEAFLYQAKRADFALQNAGGVRISVPAGPVTMNTAFTLLPFNNVIVEFELTGAQVVAALEDGISAVVDGGSTGPYPYAAGLRWDVDMSRPKGQRLSNVQVRNKATGAWSAIDPARTYVLATNDFVAAGGDGYATLATLYKAGKYVNTYLLYTQSFVDYVKAKGSISRPARSEYSNQTVITKDGVRLPND</sequence>
<comment type="similarity">
    <text evidence="1 3">Belongs to the 5'-nucleotidase family.</text>
</comment>
<organism evidence="6 7">
    <name type="scientific">Tepidimonas thermarum</name>
    <dbReference type="NCBI Taxonomy" id="335431"/>
    <lineage>
        <taxon>Bacteria</taxon>
        <taxon>Pseudomonadati</taxon>
        <taxon>Pseudomonadota</taxon>
        <taxon>Betaproteobacteria</taxon>
        <taxon>Burkholderiales</taxon>
        <taxon>Tepidimonas</taxon>
    </lineage>
</organism>
<feature type="chain" id="PRO_5022257101" evidence="3">
    <location>
        <begin position="29"/>
        <end position="630"/>
    </location>
</feature>
<dbReference type="Proteomes" id="UP000318542">
    <property type="component" value="Unassembled WGS sequence"/>
</dbReference>
<dbReference type="SUPFAM" id="SSF56300">
    <property type="entry name" value="Metallo-dependent phosphatases"/>
    <property type="match status" value="1"/>
</dbReference>
<keyword evidence="2 3" id="KW-0732">Signal</keyword>